<dbReference type="AlphaFoldDB" id="N0CZP3"/>
<sequence length="124" mass="12781">MRITLMTPGERAEIGAEIAGYNPAAPELVGEALAAARDTARDSVAAGLVAGFTVSIVARLLEVEQQLGTTRATLARVLADMEEGDYYGPDDIMHELDQAGISIRADVAAAGELADAEARAAALG</sequence>
<reference evidence="1 2" key="1">
    <citation type="submission" date="2013-04" db="EMBL/GenBank/DDBJ databases">
        <title>Complete genome sequence of Streptomyces fulvissimus.</title>
        <authorList>
            <person name="Myronovskyi M."/>
            <person name="Tokovenko B."/>
            <person name="Manderscheid N."/>
            <person name="Petzke L."/>
            <person name="Luzhetskyy A."/>
        </authorList>
    </citation>
    <scope>NUCLEOTIDE SEQUENCE [LARGE SCALE GENOMIC DNA]</scope>
    <source>
        <strain evidence="1 2">DSM 40593</strain>
    </source>
</reference>
<dbReference type="HOGENOM" id="CLU_2002609_0_0_11"/>
<gene>
    <name evidence="1" type="ORF">SFUL_5541</name>
</gene>
<proteinExistence type="predicted"/>
<evidence type="ECO:0000313" key="2">
    <source>
        <dbReference type="Proteomes" id="UP000013304"/>
    </source>
</evidence>
<dbReference type="KEGG" id="sfi:SFUL_5541"/>
<name>N0CZP3_STRMI</name>
<protein>
    <submittedName>
        <fullName evidence="1">Uncharacterized protein</fullName>
    </submittedName>
</protein>
<dbReference type="PATRIC" id="fig|1303692.3.peg.5566"/>
<evidence type="ECO:0000313" key="1">
    <source>
        <dbReference type="EMBL" id="AGK80429.1"/>
    </source>
</evidence>
<dbReference type="RefSeq" id="WP_015611732.1">
    <property type="nucleotide sequence ID" value="NC_021177.1"/>
</dbReference>
<dbReference type="Proteomes" id="UP000013304">
    <property type="component" value="Chromosome"/>
</dbReference>
<organism evidence="1 2">
    <name type="scientific">Streptomyces microflavus DSM 40593</name>
    <dbReference type="NCBI Taxonomy" id="1303692"/>
    <lineage>
        <taxon>Bacteria</taxon>
        <taxon>Bacillati</taxon>
        <taxon>Actinomycetota</taxon>
        <taxon>Actinomycetes</taxon>
        <taxon>Kitasatosporales</taxon>
        <taxon>Streptomycetaceae</taxon>
        <taxon>Streptomyces</taxon>
    </lineage>
</organism>
<accession>N0CZP3</accession>
<dbReference type="EMBL" id="CP005080">
    <property type="protein sequence ID" value="AGK80429.1"/>
    <property type="molecule type" value="Genomic_DNA"/>
</dbReference>